<dbReference type="InterPro" id="IPR032248">
    <property type="entry name" value="DUF4823"/>
</dbReference>
<sequence length="170" mass="19028">MRKFSIFVSIFLLVGCTASYQQLDLAIPQQRLEKSKSVLIATPKNGFYGSTEYNFSGQMTAIAINAAFSKFSPNVRVDSRCSELSCLKKTSGDKFDYLVIPEILHWEERATEWSGKPDRIEVKLTIYDSITDAVLAATTIKGKSKWATFGGDHPQDLLPDPLNKYVSSLY</sequence>
<feature type="chain" id="PRO_5014466825" evidence="1">
    <location>
        <begin position="21"/>
        <end position="170"/>
    </location>
</feature>
<protein>
    <submittedName>
        <fullName evidence="2">DUF4823 domain-containing protein</fullName>
    </submittedName>
</protein>
<feature type="signal peptide" evidence="1">
    <location>
        <begin position="1"/>
        <end position="20"/>
    </location>
</feature>
<accession>A0A2K2HBK3</accession>
<name>A0A2K2HBK3_9BACT</name>
<dbReference type="OrthoDB" id="9811335at2"/>
<reference evidence="2 3" key="1">
    <citation type="journal article" date="2018" name="Genome Announc.">
        <title>Genome Sequence of Geothermobacter sp. HR-1 Iron Reducer from the Loihi Seamount.</title>
        <authorList>
            <person name="Smith H."/>
            <person name="Abuyen K."/>
            <person name="Tremblay J."/>
            <person name="Savalia P."/>
            <person name="Perez-Rodriguez I."/>
            <person name="Emerson D."/>
            <person name="Tully B."/>
            <person name="Amend J."/>
        </authorList>
    </citation>
    <scope>NUCLEOTIDE SEQUENCE [LARGE SCALE GENOMIC DNA]</scope>
    <source>
        <strain evidence="2 3">HR-1</strain>
    </source>
</reference>
<dbReference type="RefSeq" id="WP_103114889.1">
    <property type="nucleotide sequence ID" value="NZ_PPFX01000010.1"/>
</dbReference>
<dbReference type="EMBL" id="PPFX01000010">
    <property type="protein sequence ID" value="PNU20620.1"/>
    <property type="molecule type" value="Genomic_DNA"/>
</dbReference>
<dbReference type="PROSITE" id="PS51257">
    <property type="entry name" value="PROKAR_LIPOPROTEIN"/>
    <property type="match status" value="1"/>
</dbReference>
<proteinExistence type="predicted"/>
<evidence type="ECO:0000313" key="3">
    <source>
        <dbReference type="Proteomes" id="UP000236340"/>
    </source>
</evidence>
<keyword evidence="1" id="KW-0732">Signal</keyword>
<organism evidence="2 3">
    <name type="scientific">Geothermobacter hydrogeniphilus</name>
    <dbReference type="NCBI Taxonomy" id="1969733"/>
    <lineage>
        <taxon>Bacteria</taxon>
        <taxon>Pseudomonadati</taxon>
        <taxon>Thermodesulfobacteriota</taxon>
        <taxon>Desulfuromonadia</taxon>
        <taxon>Desulfuromonadales</taxon>
        <taxon>Geothermobacteraceae</taxon>
        <taxon>Geothermobacter</taxon>
    </lineage>
</organism>
<dbReference type="AlphaFoldDB" id="A0A2K2HBK3"/>
<dbReference type="Pfam" id="PF16105">
    <property type="entry name" value="DUF4823"/>
    <property type="match status" value="1"/>
</dbReference>
<gene>
    <name evidence="2" type="ORF">C2E25_06135</name>
</gene>
<evidence type="ECO:0000256" key="1">
    <source>
        <dbReference type="SAM" id="SignalP"/>
    </source>
</evidence>
<dbReference type="Proteomes" id="UP000236340">
    <property type="component" value="Unassembled WGS sequence"/>
</dbReference>
<evidence type="ECO:0000313" key="2">
    <source>
        <dbReference type="EMBL" id="PNU20620.1"/>
    </source>
</evidence>
<comment type="caution">
    <text evidence="2">The sequence shown here is derived from an EMBL/GenBank/DDBJ whole genome shotgun (WGS) entry which is preliminary data.</text>
</comment>